<dbReference type="STRING" id="1219043.SCH01S_28_00410"/>
<dbReference type="PANTHER" id="PTHR44757">
    <property type="entry name" value="DIGUANYLATE CYCLASE DGCP"/>
    <property type="match status" value="1"/>
</dbReference>
<evidence type="ECO:0000313" key="5">
    <source>
        <dbReference type="EMBL" id="GAO39182.1"/>
    </source>
</evidence>
<dbReference type="NCBIfam" id="TIGR00254">
    <property type="entry name" value="GGDEF"/>
    <property type="match status" value="1"/>
</dbReference>
<evidence type="ECO:0000259" key="2">
    <source>
        <dbReference type="PROSITE" id="PS50113"/>
    </source>
</evidence>
<dbReference type="Pfam" id="PF00990">
    <property type="entry name" value="GGDEF"/>
    <property type="match status" value="1"/>
</dbReference>
<comment type="caution">
    <text evidence="5">The sequence shown here is derived from an EMBL/GenBank/DDBJ whole genome shotgun (WGS) entry which is preliminary data.</text>
</comment>
<gene>
    <name evidence="5" type="ORF">SCH01S_28_00410</name>
</gene>
<name>A0A0E9MN21_9SPHN</name>
<feature type="transmembrane region" description="Helical" evidence="1">
    <location>
        <begin position="21"/>
        <end position="40"/>
    </location>
</feature>
<keyword evidence="1" id="KW-0472">Membrane</keyword>
<feature type="domain" description="PAC" evidence="2">
    <location>
        <begin position="168"/>
        <end position="222"/>
    </location>
</feature>
<dbReference type="InterPro" id="IPR001633">
    <property type="entry name" value="EAL_dom"/>
</dbReference>
<dbReference type="InterPro" id="IPR029787">
    <property type="entry name" value="Nucleotide_cyclase"/>
</dbReference>
<dbReference type="SMART" id="SM00267">
    <property type="entry name" value="GGDEF"/>
    <property type="match status" value="1"/>
</dbReference>
<dbReference type="AlphaFoldDB" id="A0A0E9MN21"/>
<dbReference type="InterPro" id="IPR000160">
    <property type="entry name" value="GGDEF_dom"/>
</dbReference>
<feature type="domain" description="GGDEF" evidence="4">
    <location>
        <begin position="254"/>
        <end position="387"/>
    </location>
</feature>
<organism evidence="5 6">
    <name type="scientific">Sphingomonas changbaiensis NBRC 104936</name>
    <dbReference type="NCBI Taxonomy" id="1219043"/>
    <lineage>
        <taxon>Bacteria</taxon>
        <taxon>Pseudomonadati</taxon>
        <taxon>Pseudomonadota</taxon>
        <taxon>Alphaproteobacteria</taxon>
        <taxon>Sphingomonadales</taxon>
        <taxon>Sphingomonadaceae</taxon>
        <taxon>Sphingomonas</taxon>
    </lineage>
</organism>
<evidence type="ECO:0000259" key="3">
    <source>
        <dbReference type="PROSITE" id="PS50883"/>
    </source>
</evidence>
<dbReference type="PROSITE" id="PS50113">
    <property type="entry name" value="PAC"/>
    <property type="match status" value="1"/>
</dbReference>
<keyword evidence="1" id="KW-0812">Transmembrane</keyword>
<dbReference type="Pfam" id="PF00563">
    <property type="entry name" value="EAL"/>
    <property type="match status" value="1"/>
</dbReference>
<dbReference type="InterPro" id="IPR035919">
    <property type="entry name" value="EAL_sf"/>
</dbReference>
<reference evidence="5 6" key="1">
    <citation type="submission" date="2015-04" db="EMBL/GenBank/DDBJ databases">
        <title>Whole genome shotgun sequence of Sphingomonas changbaiensis NBRC 104936.</title>
        <authorList>
            <person name="Katano-Makiyama Y."/>
            <person name="Hosoyama A."/>
            <person name="Hashimoto M."/>
            <person name="Noguchi M."/>
            <person name="Tsuchikane K."/>
            <person name="Ohji S."/>
            <person name="Yamazoe A."/>
            <person name="Ichikawa N."/>
            <person name="Kimura A."/>
            <person name="Fujita N."/>
        </authorList>
    </citation>
    <scope>NUCLEOTIDE SEQUENCE [LARGE SCALE GENOMIC DNA]</scope>
    <source>
        <strain evidence="5 6">NBRC 104936</strain>
    </source>
</reference>
<dbReference type="PROSITE" id="PS50887">
    <property type="entry name" value="GGDEF"/>
    <property type="match status" value="1"/>
</dbReference>
<dbReference type="CDD" id="cd01949">
    <property type="entry name" value="GGDEF"/>
    <property type="match status" value="1"/>
</dbReference>
<proteinExistence type="predicted"/>
<dbReference type="RefSeq" id="WP_052733821.1">
    <property type="nucleotide sequence ID" value="NZ_BBWU01000028.1"/>
</dbReference>
<dbReference type="InterPro" id="IPR043128">
    <property type="entry name" value="Rev_trsase/Diguanyl_cyclase"/>
</dbReference>
<dbReference type="InterPro" id="IPR000700">
    <property type="entry name" value="PAS-assoc_C"/>
</dbReference>
<feature type="domain" description="EAL" evidence="3">
    <location>
        <begin position="396"/>
        <end position="647"/>
    </location>
</feature>
<dbReference type="EMBL" id="BBWU01000028">
    <property type="protein sequence ID" value="GAO39182.1"/>
    <property type="molecule type" value="Genomic_DNA"/>
</dbReference>
<keyword evidence="1" id="KW-1133">Transmembrane helix</keyword>
<dbReference type="InterPro" id="IPR052155">
    <property type="entry name" value="Biofilm_reg_signaling"/>
</dbReference>
<dbReference type="CDD" id="cd01948">
    <property type="entry name" value="EAL"/>
    <property type="match status" value="1"/>
</dbReference>
<evidence type="ECO:0000259" key="4">
    <source>
        <dbReference type="PROSITE" id="PS50887"/>
    </source>
</evidence>
<dbReference type="Gene3D" id="3.30.70.270">
    <property type="match status" value="1"/>
</dbReference>
<evidence type="ECO:0000313" key="6">
    <source>
        <dbReference type="Proteomes" id="UP000033202"/>
    </source>
</evidence>
<feature type="transmembrane region" description="Helical" evidence="1">
    <location>
        <begin position="46"/>
        <end position="66"/>
    </location>
</feature>
<dbReference type="SUPFAM" id="SSF55785">
    <property type="entry name" value="PYP-like sensor domain (PAS domain)"/>
    <property type="match status" value="1"/>
</dbReference>
<dbReference type="SUPFAM" id="SSF141868">
    <property type="entry name" value="EAL domain-like"/>
    <property type="match status" value="1"/>
</dbReference>
<evidence type="ECO:0000256" key="1">
    <source>
        <dbReference type="SAM" id="Phobius"/>
    </source>
</evidence>
<dbReference type="InterPro" id="IPR035965">
    <property type="entry name" value="PAS-like_dom_sf"/>
</dbReference>
<dbReference type="Gene3D" id="3.20.20.450">
    <property type="entry name" value="EAL domain"/>
    <property type="match status" value="1"/>
</dbReference>
<dbReference type="Gene3D" id="3.30.450.20">
    <property type="entry name" value="PAS domain"/>
    <property type="match status" value="1"/>
</dbReference>
<dbReference type="PANTHER" id="PTHR44757:SF2">
    <property type="entry name" value="BIOFILM ARCHITECTURE MAINTENANCE PROTEIN MBAA"/>
    <property type="match status" value="1"/>
</dbReference>
<protein>
    <submittedName>
        <fullName evidence="5">Putative signaling protein</fullName>
    </submittedName>
</protein>
<dbReference type="PROSITE" id="PS50883">
    <property type="entry name" value="EAL"/>
    <property type="match status" value="1"/>
</dbReference>
<dbReference type="SUPFAM" id="SSF55073">
    <property type="entry name" value="Nucleotide cyclase"/>
    <property type="match status" value="1"/>
</dbReference>
<dbReference type="Proteomes" id="UP000033202">
    <property type="component" value="Unassembled WGS sequence"/>
</dbReference>
<sequence length="652" mass="70622">MKRLRPLPSDTSIPHSFVRTLATTILLASVLPLGLLSLVALRGLSLGWPLLMLLVATIAFDAILIARCLANVRALASGTHVSRVLADAVNGPRVKLIDHEYSDADWSWQIDTAKNLTGVSPRLALALGDEAGALEGRSFLQILAGETWETGNFPAALRTVADKIKYREAFKDLILPVSIRGETLWWELTGAPEQDERGGFIGFRGTGTDVTAERHSADKINRMARYDTLTGLPNRLHVSEVVAEALAHAEQWRSRCGLMIVGLDRFKNVNDTLGHAVGDILLGRAAERLQAMLGPNDLCGRLGGDEFGIVFNDGSDQARLEKLAQRMIDELSLPYDIDQHSLYVGASVGLAIGPRDGATAELLIRSANLALFRAKDLGGGTFQAYEPQLHVDADERRVMEIALRRALANGELHLNYQPVVTGETGAIEGFEALLRWTNPQLGNVSPAKFIPLAEQARLIGPIGEWVLRTACQEATRWPSTVRVAVNVSFEQLHNRNFAKLVAAVLQETGLPASRLELEVTESVFMNEAPHAVAVLRELLALGIKLSLDDFGTGYSSLGYLSRTKFSTIKIDRSFVQGAASNTPENVAIIRAVVALADSLGMSTTAEGVETDDELAMIRQLGCRKVQGYLFGRPMSAADARALFSGNARSAAA</sequence>
<accession>A0A0E9MN21</accession>
<dbReference type="SMART" id="SM00052">
    <property type="entry name" value="EAL"/>
    <property type="match status" value="1"/>
</dbReference>
<keyword evidence="6" id="KW-1185">Reference proteome</keyword>